<dbReference type="InterPro" id="IPR001680">
    <property type="entry name" value="WD40_rpt"/>
</dbReference>
<dbReference type="InterPro" id="IPR036322">
    <property type="entry name" value="WD40_repeat_dom_sf"/>
</dbReference>
<dbReference type="PANTHER" id="PTHR15859">
    <property type="entry name" value="SETA BINDING PROTEIN 1"/>
    <property type="match status" value="1"/>
</dbReference>
<evidence type="ECO:0000313" key="14">
    <source>
        <dbReference type="Proteomes" id="UP001177744"/>
    </source>
</evidence>
<evidence type="ECO:0000256" key="2">
    <source>
        <dbReference type="ARBA" id="ARBA00009572"/>
    </source>
</evidence>
<evidence type="ECO:0000256" key="6">
    <source>
        <dbReference type="ARBA" id="ARBA00022737"/>
    </source>
</evidence>
<gene>
    <name evidence="13" type="ORF">QTO34_012518</name>
</gene>
<evidence type="ECO:0000256" key="1">
    <source>
        <dbReference type="ARBA" id="ARBA00004236"/>
    </source>
</evidence>
<evidence type="ECO:0000259" key="12">
    <source>
        <dbReference type="SMART" id="SM00225"/>
    </source>
</evidence>
<dbReference type="Pfam" id="PF02214">
    <property type="entry name" value="BTB_2"/>
    <property type="match status" value="1"/>
</dbReference>
<dbReference type="Proteomes" id="UP001177744">
    <property type="component" value="Unassembled WGS sequence"/>
</dbReference>
<comment type="subunit">
    <text evidence="9">Interacts with HCN3.</text>
</comment>
<proteinExistence type="inferred from homology"/>
<evidence type="ECO:0000256" key="11">
    <source>
        <dbReference type="SAM" id="MobiDB-lite"/>
    </source>
</evidence>
<dbReference type="Gene3D" id="2.130.10.10">
    <property type="entry name" value="YVTN repeat-like/Quinoprotein amine dehydrogenase"/>
    <property type="match status" value="2"/>
</dbReference>
<evidence type="ECO:0000256" key="8">
    <source>
        <dbReference type="ARBA" id="ARBA00059269"/>
    </source>
</evidence>
<dbReference type="PANTHER" id="PTHR15859:SF2">
    <property type="entry name" value="BTB_POZ DOMAIN-CONTAINING PROTEIN KCTD3"/>
    <property type="match status" value="1"/>
</dbReference>
<dbReference type="InterPro" id="IPR047876">
    <property type="entry name" value="SHKBP1/KCTD3"/>
</dbReference>
<keyword evidence="5" id="KW-0853">WD repeat</keyword>
<protein>
    <recommendedName>
        <fullName evidence="10">BTB/POZ domain-containing protein KCTD3</fullName>
    </recommendedName>
</protein>
<dbReference type="InterPro" id="IPR000210">
    <property type="entry name" value="BTB/POZ_dom"/>
</dbReference>
<evidence type="ECO:0000256" key="3">
    <source>
        <dbReference type="ARBA" id="ARBA00022475"/>
    </source>
</evidence>
<evidence type="ECO:0000256" key="4">
    <source>
        <dbReference type="ARBA" id="ARBA00022553"/>
    </source>
</evidence>
<comment type="similarity">
    <text evidence="2">Belongs to the KCTD3 family.</text>
</comment>
<dbReference type="SMART" id="SM00225">
    <property type="entry name" value="BTB"/>
    <property type="match status" value="1"/>
</dbReference>
<feature type="compositionally biased region" description="Low complexity" evidence="11">
    <location>
        <begin position="749"/>
        <end position="774"/>
    </location>
</feature>
<keyword evidence="3" id="KW-1003">Cell membrane</keyword>
<dbReference type="EMBL" id="JAULJE010000024">
    <property type="protein sequence ID" value="KAK1328095.1"/>
    <property type="molecule type" value="Genomic_DNA"/>
</dbReference>
<evidence type="ECO:0000256" key="10">
    <source>
        <dbReference type="ARBA" id="ARBA00073141"/>
    </source>
</evidence>
<dbReference type="SUPFAM" id="SSF54695">
    <property type="entry name" value="POZ domain"/>
    <property type="match status" value="1"/>
</dbReference>
<dbReference type="Gene3D" id="3.30.710.10">
    <property type="entry name" value="Potassium Channel Kv1.1, Chain A"/>
    <property type="match status" value="1"/>
</dbReference>
<comment type="subcellular location">
    <subcellularLocation>
        <location evidence="1">Cell membrane</location>
    </subcellularLocation>
</comment>
<evidence type="ECO:0000256" key="9">
    <source>
        <dbReference type="ARBA" id="ARBA00065501"/>
    </source>
</evidence>
<comment type="function">
    <text evidence="8">Accessory subunit of potassium/sodium hyperpolarization-activated cyclic nucleotide-gated channel 3 (HCN3) up-regulating its cell-surface expression and current density without affecting its voltage dependence and kinetics.</text>
</comment>
<dbReference type="FunFam" id="3.30.710.10:FF:000038">
    <property type="entry name" value="BTB/POZ domain-containing protein KCTD3 isoform X1"/>
    <property type="match status" value="1"/>
</dbReference>
<comment type="caution">
    <text evidence="13">The sequence shown here is derived from an EMBL/GenBank/DDBJ whole genome shotgun (WGS) entry which is preliminary data.</text>
</comment>
<keyword evidence="4" id="KW-0597">Phosphoprotein</keyword>
<keyword evidence="14" id="KW-1185">Reference proteome</keyword>
<dbReference type="FunFam" id="2.130.10.10:FF:000205">
    <property type="entry name" value="BTB/POZ domain-containing protein KCTD3 isoform X1"/>
    <property type="match status" value="1"/>
</dbReference>
<feature type="compositionally biased region" description="Polar residues" evidence="11">
    <location>
        <begin position="119"/>
        <end position="135"/>
    </location>
</feature>
<name>A0AA40LCX5_CNENI</name>
<feature type="domain" description="BTB" evidence="12">
    <location>
        <begin position="17"/>
        <end position="99"/>
    </location>
</feature>
<organism evidence="13 14">
    <name type="scientific">Cnephaeus nilssonii</name>
    <name type="common">Northern bat</name>
    <name type="synonym">Eptesicus nilssonii</name>
    <dbReference type="NCBI Taxonomy" id="3371016"/>
    <lineage>
        <taxon>Eukaryota</taxon>
        <taxon>Metazoa</taxon>
        <taxon>Chordata</taxon>
        <taxon>Craniata</taxon>
        <taxon>Vertebrata</taxon>
        <taxon>Euteleostomi</taxon>
        <taxon>Mammalia</taxon>
        <taxon>Eutheria</taxon>
        <taxon>Laurasiatheria</taxon>
        <taxon>Chiroptera</taxon>
        <taxon>Yangochiroptera</taxon>
        <taxon>Vespertilionidae</taxon>
        <taxon>Cnephaeus</taxon>
    </lineage>
</organism>
<dbReference type="InterPro" id="IPR003131">
    <property type="entry name" value="T1-type_BTB"/>
</dbReference>
<dbReference type="AlphaFoldDB" id="A0AA40LCX5"/>
<evidence type="ECO:0000313" key="13">
    <source>
        <dbReference type="EMBL" id="KAK1328095.1"/>
    </source>
</evidence>
<sequence>MAGGPCGGVPAAAGGGEIVQLNVGGTSLLSGRISTLRDETGAIFIDRDPAAFAPILNFLRTKELDLRGVSINVLRHEAEFYGITPLVRRLLLCEELERSSCGSVLFHGYLPPPGIPSRKINNTTRSSADSRSGLNSAEGEARGGGAQPVLSASGEEPARLGFPVDPRKVLIVAGHHNWIVAAYAHFAVCYRIKESSGWQQVFTSPYLDWTVERVALNAKVVGGPHGDKDKMVAVASESSIILWSVQDGGSGTEIGVFSLGVPVDALFFIGNQLVATSHTGKVGVWNAVTQHWQVQDVVPITSYDTAGSFLLLGCNNGSIYYIDMQKFPLRMKDNDLLVTELYHDPSNDAITALSVYLTPKTSVSGNWIEIAYGTSSGAVRVIVQHPETVGSGPQLFQTFTVHRSPVTKIMLSEKHLVSVCADNNHVRTWTVTRFRGMISTQPGSTPLASFKILSLEETESPGSYSSGTTSRDDQQVFIQKVVPITNKLFVRLSSTGKRICEIQAVDCTTISAFTVRECEGSSRMGSRPRRYLFTGHTNGSIQMWDLTTAMDMVSKSEDKDAGGPTEEELLKLLDQCDLSASRCATPSISPAASVVQHSRLREAGSSCSTTRHIHEAATYGSVRPYRESPLLARARRTESFHSYRDFQTLNLNRSLERAVPEDATTGPIQAEVKRAAGDGAGQEGQAPGAETRSARESDGGSEAHRAAEAVPEPKRRAPEDDGDKGELRKKGGFDGGGFLGRKKGPHLASSPSTSDGGPDSPGTASPSPTKTTPSPRHKKSDSSGQEYSL</sequence>
<dbReference type="GO" id="GO:0005886">
    <property type="term" value="C:plasma membrane"/>
    <property type="evidence" value="ECO:0007669"/>
    <property type="project" value="UniProtKB-SubCell"/>
</dbReference>
<accession>A0AA40LCX5</accession>
<feature type="compositionally biased region" description="Basic and acidic residues" evidence="11">
    <location>
        <begin position="692"/>
        <end position="732"/>
    </location>
</feature>
<feature type="region of interest" description="Disordered" evidence="11">
    <location>
        <begin position="117"/>
        <end position="150"/>
    </location>
</feature>
<reference evidence="13" key="1">
    <citation type="submission" date="2023-06" db="EMBL/GenBank/DDBJ databases">
        <title>Reference genome for the Northern bat (Eptesicus nilssonii), a most northern bat species.</title>
        <authorList>
            <person name="Laine V.N."/>
            <person name="Pulliainen A.T."/>
            <person name="Lilley T.M."/>
        </authorList>
    </citation>
    <scope>NUCLEOTIDE SEQUENCE</scope>
    <source>
        <strain evidence="13">BLF_Eptnil</strain>
        <tissue evidence="13">Kidney</tissue>
    </source>
</reference>
<dbReference type="InterPro" id="IPR011333">
    <property type="entry name" value="SKP1/BTB/POZ_sf"/>
</dbReference>
<dbReference type="GO" id="GO:0051260">
    <property type="term" value="P:protein homooligomerization"/>
    <property type="evidence" value="ECO:0007669"/>
    <property type="project" value="InterPro"/>
</dbReference>
<evidence type="ECO:0000256" key="5">
    <source>
        <dbReference type="ARBA" id="ARBA00022574"/>
    </source>
</evidence>
<feature type="region of interest" description="Disordered" evidence="11">
    <location>
        <begin position="676"/>
        <end position="789"/>
    </location>
</feature>
<dbReference type="InterPro" id="IPR015943">
    <property type="entry name" value="WD40/YVTN_repeat-like_dom_sf"/>
</dbReference>
<dbReference type="SUPFAM" id="SSF50978">
    <property type="entry name" value="WD40 repeat-like"/>
    <property type="match status" value="1"/>
</dbReference>
<keyword evidence="6" id="KW-0677">Repeat</keyword>
<evidence type="ECO:0000256" key="7">
    <source>
        <dbReference type="ARBA" id="ARBA00023136"/>
    </source>
</evidence>
<dbReference type="SMART" id="SM00320">
    <property type="entry name" value="WD40"/>
    <property type="match status" value="3"/>
</dbReference>
<keyword evidence="7" id="KW-0472">Membrane</keyword>